<keyword evidence="1" id="KW-0472">Membrane</keyword>
<keyword evidence="4" id="KW-1185">Reference proteome</keyword>
<feature type="signal peptide" evidence="2">
    <location>
        <begin position="1"/>
        <end position="16"/>
    </location>
</feature>
<dbReference type="AlphaFoldDB" id="A0AAD6RZQ8"/>
<name>A0AAD6RZQ8_9AGAR</name>
<evidence type="ECO:0000313" key="3">
    <source>
        <dbReference type="EMBL" id="KAJ7017838.1"/>
    </source>
</evidence>
<dbReference type="Gene3D" id="2.60.120.260">
    <property type="entry name" value="Galactose-binding domain-like"/>
    <property type="match status" value="1"/>
</dbReference>
<keyword evidence="1" id="KW-0812">Transmembrane</keyword>
<reference evidence="3" key="1">
    <citation type="submission" date="2023-03" db="EMBL/GenBank/DDBJ databases">
        <title>Massive genome expansion in bonnet fungi (Mycena s.s.) driven by repeated elements and novel gene families across ecological guilds.</title>
        <authorList>
            <consortium name="Lawrence Berkeley National Laboratory"/>
            <person name="Harder C.B."/>
            <person name="Miyauchi S."/>
            <person name="Viragh M."/>
            <person name="Kuo A."/>
            <person name="Thoen E."/>
            <person name="Andreopoulos B."/>
            <person name="Lu D."/>
            <person name="Skrede I."/>
            <person name="Drula E."/>
            <person name="Henrissat B."/>
            <person name="Morin E."/>
            <person name="Kohler A."/>
            <person name="Barry K."/>
            <person name="LaButti K."/>
            <person name="Morin E."/>
            <person name="Salamov A."/>
            <person name="Lipzen A."/>
            <person name="Mereny Z."/>
            <person name="Hegedus B."/>
            <person name="Baldrian P."/>
            <person name="Stursova M."/>
            <person name="Weitz H."/>
            <person name="Taylor A."/>
            <person name="Grigoriev I.V."/>
            <person name="Nagy L.G."/>
            <person name="Martin F."/>
            <person name="Kauserud H."/>
        </authorList>
    </citation>
    <scope>NUCLEOTIDE SEQUENCE</scope>
    <source>
        <strain evidence="3">CBHHK200</strain>
    </source>
</reference>
<organism evidence="3 4">
    <name type="scientific">Mycena alexandri</name>
    <dbReference type="NCBI Taxonomy" id="1745969"/>
    <lineage>
        <taxon>Eukaryota</taxon>
        <taxon>Fungi</taxon>
        <taxon>Dikarya</taxon>
        <taxon>Basidiomycota</taxon>
        <taxon>Agaricomycotina</taxon>
        <taxon>Agaricomycetes</taxon>
        <taxon>Agaricomycetidae</taxon>
        <taxon>Agaricales</taxon>
        <taxon>Marasmiineae</taxon>
        <taxon>Mycenaceae</taxon>
        <taxon>Mycena</taxon>
    </lineage>
</organism>
<proteinExistence type="predicted"/>
<gene>
    <name evidence="3" type="ORF">C8F04DRAFT_1243722</name>
</gene>
<evidence type="ECO:0000256" key="2">
    <source>
        <dbReference type="SAM" id="SignalP"/>
    </source>
</evidence>
<evidence type="ECO:0000256" key="1">
    <source>
        <dbReference type="SAM" id="Phobius"/>
    </source>
</evidence>
<dbReference type="Proteomes" id="UP001218188">
    <property type="component" value="Unassembled WGS sequence"/>
</dbReference>
<feature type="transmembrane region" description="Helical" evidence="1">
    <location>
        <begin position="151"/>
        <end position="175"/>
    </location>
</feature>
<protein>
    <submittedName>
        <fullName evidence="3">Uncharacterized protein</fullName>
    </submittedName>
</protein>
<evidence type="ECO:0000313" key="4">
    <source>
        <dbReference type="Proteomes" id="UP001218188"/>
    </source>
</evidence>
<comment type="caution">
    <text evidence="3">The sequence shown here is derived from an EMBL/GenBank/DDBJ whole genome shotgun (WGS) entry which is preliminary data.</text>
</comment>
<keyword evidence="2" id="KW-0732">Signal</keyword>
<accession>A0AAD6RZQ8</accession>
<sequence length="214" mass="22735">MQRSFIVLLCLGFVRATLQNYTVDDTSPDIQYGGEKFQCDANSCPPGVIDGQFNNSATLTTGSITFSFTGTAIYASLDLVGTCSITVDGDEIPSLTVTVAQAIAGVRGNISRSDLANGLHTLVIDPTTNSTVIGFDHLVYTASLPNKKSHVGAIVGGVVGGVVLTIGALFLALFARRRKLIIRRNQRKNAVLRGISSTRHDYKAGEEDATELPT</sequence>
<dbReference type="EMBL" id="JARJCM010000376">
    <property type="protein sequence ID" value="KAJ7017838.1"/>
    <property type="molecule type" value="Genomic_DNA"/>
</dbReference>
<keyword evidence="1" id="KW-1133">Transmembrane helix</keyword>
<feature type="chain" id="PRO_5042034382" evidence="2">
    <location>
        <begin position="17"/>
        <end position="214"/>
    </location>
</feature>